<reference evidence="4" key="1">
    <citation type="submission" date="2015-09" db="EMBL/GenBank/DDBJ databases">
        <authorList>
            <consortium name="Pathogen Informatics"/>
        </authorList>
    </citation>
    <scope>NUCLEOTIDE SEQUENCE [LARGE SCALE GENOMIC DNA]</scope>
    <source>
        <strain evidence="4">Lake Konstanz</strain>
    </source>
</reference>
<feature type="region of interest" description="Disordered" evidence="1">
    <location>
        <begin position="51"/>
        <end position="72"/>
    </location>
</feature>
<dbReference type="EMBL" id="CYKH01001645">
    <property type="protein sequence ID" value="CUG88478.1"/>
    <property type="molecule type" value="Genomic_DNA"/>
</dbReference>
<keyword evidence="2" id="KW-1133">Transmembrane helix</keyword>
<evidence type="ECO:0000313" key="3">
    <source>
        <dbReference type="EMBL" id="CUG88478.1"/>
    </source>
</evidence>
<sequence>MTYEQPERQSRGRPRLPLSQRQGFLRALVLLFIALYTVFLVMLSNDSERPARSVFGRTSPNGAGGGRKSGGWCQSELGTKGGNCVDAMTPHVGEEWRLVTAVLSCGATQRIATHSDTTTSTSSGVNDRLVASVPMSDVLLLQASWCAATQPNTTKQEDISAEMLPSEQTRICLAIYELFKRSGRWSQIRFTELQSSSSNLMAKNLACNGDYEDMLQLPADQRQRGFEMYAASHVATEHVQSFDEDNRRLFVRFRAAATRFSETVSLVTIARNREPHFPAVSSSDPNGGESLRGVVVPLARFLDATLLPDATGLLWRRCNGSSLVLQHRVKAALEASTGMQLVNPMPVVSNLMFNAENFIVLPFPIHQGSTVRQFRNELFDVKNDERDREDTTMTEADQLREILHDLSGKNLAPTLALFPCSSDADDEASAALSSSWRRVGSEIDWWAIPFSALLSGASIHDNSNLIGRRTLLACIPGAFSSPERSTPDVKIQAFSLHPSSLDAEISWWMNI</sequence>
<keyword evidence="2" id="KW-0812">Transmembrane</keyword>
<protein>
    <submittedName>
        <fullName evidence="3">Membrane-associated protein, putative</fullName>
    </submittedName>
</protein>
<evidence type="ECO:0000313" key="4">
    <source>
        <dbReference type="Proteomes" id="UP000051952"/>
    </source>
</evidence>
<keyword evidence="4" id="KW-1185">Reference proteome</keyword>
<organism evidence="3 4">
    <name type="scientific">Bodo saltans</name>
    <name type="common">Flagellated protozoan</name>
    <dbReference type="NCBI Taxonomy" id="75058"/>
    <lineage>
        <taxon>Eukaryota</taxon>
        <taxon>Discoba</taxon>
        <taxon>Euglenozoa</taxon>
        <taxon>Kinetoplastea</taxon>
        <taxon>Metakinetoplastina</taxon>
        <taxon>Eubodonida</taxon>
        <taxon>Bodonidae</taxon>
        <taxon>Bodo</taxon>
    </lineage>
</organism>
<dbReference type="AlphaFoldDB" id="A0A0S4JHI3"/>
<dbReference type="Proteomes" id="UP000051952">
    <property type="component" value="Unassembled WGS sequence"/>
</dbReference>
<evidence type="ECO:0000256" key="2">
    <source>
        <dbReference type="SAM" id="Phobius"/>
    </source>
</evidence>
<gene>
    <name evidence="3" type="ORF">BSAL_15610</name>
</gene>
<evidence type="ECO:0000256" key="1">
    <source>
        <dbReference type="SAM" id="MobiDB-lite"/>
    </source>
</evidence>
<proteinExistence type="predicted"/>
<accession>A0A0S4JHI3</accession>
<keyword evidence="2" id="KW-0472">Membrane</keyword>
<dbReference type="VEuPathDB" id="TriTrypDB:BSAL_15610"/>
<feature type="transmembrane region" description="Helical" evidence="2">
    <location>
        <begin position="23"/>
        <end position="43"/>
    </location>
</feature>
<name>A0A0S4JHI3_BODSA</name>